<protein>
    <submittedName>
        <fullName evidence="1">Uncharacterized protein</fullName>
    </submittedName>
</protein>
<dbReference type="HOGENOM" id="CLU_006344_2_0_1"/>
<dbReference type="EMBL" id="KN819367">
    <property type="protein sequence ID" value="KIJ12225.1"/>
    <property type="molecule type" value="Genomic_DNA"/>
</dbReference>
<reference evidence="2" key="2">
    <citation type="submission" date="2015-01" db="EMBL/GenBank/DDBJ databases">
        <title>Evolutionary Origins and Diversification of the Mycorrhizal Mutualists.</title>
        <authorList>
            <consortium name="DOE Joint Genome Institute"/>
            <consortium name="Mycorrhizal Genomics Consortium"/>
            <person name="Kohler A."/>
            <person name="Kuo A."/>
            <person name="Nagy L.G."/>
            <person name="Floudas D."/>
            <person name="Copeland A."/>
            <person name="Barry K.W."/>
            <person name="Cichocki N."/>
            <person name="Veneault-Fourrey C."/>
            <person name="LaButti K."/>
            <person name="Lindquist E.A."/>
            <person name="Lipzen A."/>
            <person name="Lundell T."/>
            <person name="Morin E."/>
            <person name="Murat C."/>
            <person name="Riley R."/>
            <person name="Ohm R."/>
            <person name="Sun H."/>
            <person name="Tunlid A."/>
            <person name="Henrissat B."/>
            <person name="Grigoriev I.V."/>
            <person name="Hibbett D.S."/>
            <person name="Martin F."/>
        </authorList>
    </citation>
    <scope>NUCLEOTIDE SEQUENCE [LARGE SCALE GENOMIC DNA]</scope>
    <source>
        <strain evidence="2">ATCC 200175</strain>
    </source>
</reference>
<dbReference type="OrthoDB" id="3232986at2759"/>
<sequence>MPADCPNCLRQFKDASGVTRHLSQPRTTCHRWQDDLISIAELLNRHKPPEMQPDSPISVLMEDLSHSSDESFDDPVWWNEVAFDWDADVEMEYGGGITPAQSNIITFNGTAKVYQAGETFLDRFNLDACAPQCRNNIYYPFTSRVEWDMAKYLLCSSLSMAKIDEFLKLDSTTQVVHLYFCDTLDCIEMLFNHLFFANKLDLTPQRIYETAEHLSHLPAGAMLLGVIVSLDKTNITNMTGGRVAHPLLLSLTNIKMEHRNKASNHGFLLAVLLPVVEFIHPTKRMQTILNDRLIHECLDIELEPLKQAARLGHMMSDPVGNLHLCYTPIAAYIVDTPEALMLACVRGLMSHLTLATFKNFGDPFRHPARQGATTLAQLDSIAVDPNDLQHYFAACKDDRLSGVSKPFWRNWPLAEPSVFLTPDALHHWHRQFYVHNLKWCLAIMGKKELDFRYSVLQPVVGLCHFKSGVSKLKQVTRWAQHDLQCYIVGVIAGAATPSFVIAICALSDFRYLSQSPIISEAT</sequence>
<gene>
    <name evidence="1" type="ORF">PAXINDRAFT_14996</name>
</gene>
<dbReference type="Pfam" id="PF18759">
    <property type="entry name" value="Plavaka"/>
    <property type="match status" value="1"/>
</dbReference>
<dbReference type="Proteomes" id="UP000053647">
    <property type="component" value="Unassembled WGS sequence"/>
</dbReference>
<dbReference type="InterPro" id="IPR041078">
    <property type="entry name" value="Plavaka"/>
</dbReference>
<evidence type="ECO:0000313" key="1">
    <source>
        <dbReference type="EMBL" id="KIJ12225.1"/>
    </source>
</evidence>
<organism evidence="1 2">
    <name type="scientific">Paxillus involutus ATCC 200175</name>
    <dbReference type="NCBI Taxonomy" id="664439"/>
    <lineage>
        <taxon>Eukaryota</taxon>
        <taxon>Fungi</taxon>
        <taxon>Dikarya</taxon>
        <taxon>Basidiomycota</taxon>
        <taxon>Agaricomycotina</taxon>
        <taxon>Agaricomycetes</taxon>
        <taxon>Agaricomycetidae</taxon>
        <taxon>Boletales</taxon>
        <taxon>Paxilineae</taxon>
        <taxon>Paxillaceae</taxon>
        <taxon>Paxillus</taxon>
    </lineage>
</organism>
<accession>A0A0C9T9C5</accession>
<keyword evidence="2" id="KW-1185">Reference proteome</keyword>
<proteinExistence type="predicted"/>
<reference evidence="1 2" key="1">
    <citation type="submission" date="2014-06" db="EMBL/GenBank/DDBJ databases">
        <authorList>
            <consortium name="DOE Joint Genome Institute"/>
            <person name="Kuo A."/>
            <person name="Kohler A."/>
            <person name="Nagy L.G."/>
            <person name="Floudas D."/>
            <person name="Copeland A."/>
            <person name="Barry K.W."/>
            <person name="Cichocki N."/>
            <person name="Veneault-Fourrey C."/>
            <person name="LaButti K."/>
            <person name="Lindquist E.A."/>
            <person name="Lipzen A."/>
            <person name="Lundell T."/>
            <person name="Morin E."/>
            <person name="Murat C."/>
            <person name="Sun H."/>
            <person name="Tunlid A."/>
            <person name="Henrissat B."/>
            <person name="Grigoriev I.V."/>
            <person name="Hibbett D.S."/>
            <person name="Martin F."/>
            <person name="Nordberg H.P."/>
            <person name="Cantor M.N."/>
            <person name="Hua S.X."/>
        </authorList>
    </citation>
    <scope>NUCLEOTIDE SEQUENCE [LARGE SCALE GENOMIC DNA]</scope>
    <source>
        <strain evidence="1 2">ATCC 200175</strain>
    </source>
</reference>
<evidence type="ECO:0000313" key="2">
    <source>
        <dbReference type="Proteomes" id="UP000053647"/>
    </source>
</evidence>
<dbReference type="AlphaFoldDB" id="A0A0C9T9C5"/>
<name>A0A0C9T9C5_PAXIN</name>